<name>A0AA88CMC1_FICCA</name>
<feature type="region of interest" description="Disordered" evidence="1">
    <location>
        <begin position="1"/>
        <end position="28"/>
    </location>
</feature>
<reference evidence="2" key="1">
    <citation type="submission" date="2023-07" db="EMBL/GenBank/DDBJ databases">
        <title>draft genome sequence of fig (Ficus carica).</title>
        <authorList>
            <person name="Takahashi T."/>
            <person name="Nishimura K."/>
        </authorList>
    </citation>
    <scope>NUCLEOTIDE SEQUENCE</scope>
</reference>
<protein>
    <submittedName>
        <fullName evidence="2">Uncharacterized protein</fullName>
    </submittedName>
</protein>
<dbReference type="Proteomes" id="UP001187192">
    <property type="component" value="Unassembled WGS sequence"/>
</dbReference>
<evidence type="ECO:0000313" key="3">
    <source>
        <dbReference type="Proteomes" id="UP001187192"/>
    </source>
</evidence>
<comment type="caution">
    <text evidence="2">The sequence shown here is derived from an EMBL/GenBank/DDBJ whole genome shotgun (WGS) entry which is preliminary data.</text>
</comment>
<dbReference type="EMBL" id="BTGU01006785">
    <property type="protein sequence ID" value="GMN23320.1"/>
    <property type="molecule type" value="Genomic_DNA"/>
</dbReference>
<evidence type="ECO:0000313" key="2">
    <source>
        <dbReference type="EMBL" id="GMN23320.1"/>
    </source>
</evidence>
<proteinExistence type="predicted"/>
<gene>
    <name evidence="2" type="ORF">TIFTF001_049074</name>
</gene>
<accession>A0AA88CMC1</accession>
<dbReference type="AlphaFoldDB" id="A0AA88CMC1"/>
<keyword evidence="3" id="KW-1185">Reference proteome</keyword>
<evidence type="ECO:0000256" key="1">
    <source>
        <dbReference type="SAM" id="MobiDB-lite"/>
    </source>
</evidence>
<organism evidence="2 3">
    <name type="scientific">Ficus carica</name>
    <name type="common">Common fig</name>
    <dbReference type="NCBI Taxonomy" id="3494"/>
    <lineage>
        <taxon>Eukaryota</taxon>
        <taxon>Viridiplantae</taxon>
        <taxon>Streptophyta</taxon>
        <taxon>Embryophyta</taxon>
        <taxon>Tracheophyta</taxon>
        <taxon>Spermatophyta</taxon>
        <taxon>Magnoliopsida</taxon>
        <taxon>eudicotyledons</taxon>
        <taxon>Gunneridae</taxon>
        <taxon>Pentapetalae</taxon>
        <taxon>rosids</taxon>
        <taxon>fabids</taxon>
        <taxon>Rosales</taxon>
        <taxon>Moraceae</taxon>
        <taxon>Ficeae</taxon>
        <taxon>Ficus</taxon>
    </lineage>
</organism>
<sequence length="28" mass="2679">MGVAEATSAPSGSTRAVMGSTRPVMGVA</sequence>